<dbReference type="FunFam" id="3.30.70.240:FF:000001">
    <property type="entry name" value="Elongation factor G"/>
    <property type="match status" value="1"/>
</dbReference>
<evidence type="ECO:0000256" key="3">
    <source>
        <dbReference type="ARBA" id="ARBA00023128"/>
    </source>
</evidence>
<dbReference type="Pfam" id="PF14492">
    <property type="entry name" value="EFG_III"/>
    <property type="match status" value="1"/>
</dbReference>
<dbReference type="SUPFAM" id="SSF52540">
    <property type="entry name" value="P-loop containing nucleoside triphosphate hydrolases"/>
    <property type="match status" value="1"/>
</dbReference>
<dbReference type="AlphaFoldDB" id="A0A8K0AJN7"/>
<dbReference type="Pfam" id="PF00679">
    <property type="entry name" value="EFG_C"/>
    <property type="match status" value="1"/>
</dbReference>
<dbReference type="CDD" id="cd03713">
    <property type="entry name" value="EFG_mtEFG_C"/>
    <property type="match status" value="1"/>
</dbReference>
<dbReference type="InterPro" id="IPR009022">
    <property type="entry name" value="EFG_III"/>
</dbReference>
<dbReference type="InterPro" id="IPR014721">
    <property type="entry name" value="Ribsml_uS5_D2-typ_fold_subgr"/>
</dbReference>
<dbReference type="InterPro" id="IPR041095">
    <property type="entry name" value="EFG_II"/>
</dbReference>
<reference evidence="6" key="1">
    <citation type="submission" date="2019-09" db="EMBL/GenBank/DDBJ databases">
        <title>The Mitochondrial Proteome of the Jakobid, Andalucia godoyi, a Protist With the Most Gene-Rich and Bacteria-Like Mitochondrial Genome.</title>
        <authorList>
            <person name="Gray M.W."/>
            <person name="Burger G."/>
            <person name="Derelle R."/>
            <person name="Klimes V."/>
            <person name="Leger M."/>
            <person name="Sarrasin M."/>
            <person name="Vlcek C."/>
            <person name="Roger A.J."/>
            <person name="Elias M."/>
            <person name="Lang B.F."/>
        </authorList>
    </citation>
    <scope>NUCLEOTIDE SEQUENCE</scope>
    <source>
        <strain evidence="6">And28</strain>
    </source>
</reference>
<evidence type="ECO:0000313" key="7">
    <source>
        <dbReference type="Proteomes" id="UP000799049"/>
    </source>
</evidence>
<dbReference type="GO" id="GO:0005525">
    <property type="term" value="F:GTP binding"/>
    <property type="evidence" value="ECO:0007669"/>
    <property type="project" value="UniProtKB-KW"/>
</dbReference>
<dbReference type="Pfam" id="PF00009">
    <property type="entry name" value="GTP_EFTU"/>
    <property type="match status" value="1"/>
</dbReference>
<dbReference type="InterPro" id="IPR031157">
    <property type="entry name" value="G_TR_CS"/>
</dbReference>
<dbReference type="GO" id="GO:0032543">
    <property type="term" value="P:mitochondrial translation"/>
    <property type="evidence" value="ECO:0007669"/>
    <property type="project" value="TreeGrafter"/>
</dbReference>
<dbReference type="GO" id="GO:0032790">
    <property type="term" value="P:ribosome disassembly"/>
    <property type="evidence" value="ECO:0007669"/>
    <property type="project" value="TreeGrafter"/>
</dbReference>
<dbReference type="PANTHER" id="PTHR43261:SF1">
    <property type="entry name" value="RIBOSOME-RELEASING FACTOR 2, MITOCHONDRIAL"/>
    <property type="match status" value="1"/>
</dbReference>
<dbReference type="Gene3D" id="3.30.70.870">
    <property type="entry name" value="Elongation Factor G (Translational Gtpase), domain 3"/>
    <property type="match status" value="1"/>
</dbReference>
<dbReference type="PRINTS" id="PR00315">
    <property type="entry name" value="ELONGATNFCT"/>
</dbReference>
<dbReference type="EMBL" id="VRVR01000002">
    <property type="protein sequence ID" value="KAF0853099.1"/>
    <property type="molecule type" value="Genomic_DNA"/>
</dbReference>
<dbReference type="InterPro" id="IPR000795">
    <property type="entry name" value="T_Tr_GTP-bd_dom"/>
</dbReference>
<dbReference type="SMART" id="SM00838">
    <property type="entry name" value="EFG_C"/>
    <property type="match status" value="1"/>
</dbReference>
<dbReference type="Proteomes" id="UP000799049">
    <property type="component" value="Unassembled WGS sequence"/>
</dbReference>
<dbReference type="Gene3D" id="3.30.230.10">
    <property type="match status" value="1"/>
</dbReference>
<organism evidence="6 7">
    <name type="scientific">Andalucia godoyi</name>
    <name type="common">Flagellate</name>
    <dbReference type="NCBI Taxonomy" id="505711"/>
    <lineage>
        <taxon>Eukaryota</taxon>
        <taxon>Discoba</taxon>
        <taxon>Jakobida</taxon>
        <taxon>Andalucina</taxon>
        <taxon>Andaluciidae</taxon>
        <taxon>Andalucia</taxon>
    </lineage>
</organism>
<sequence length="795" mass="85901">MGLWTRSKGLLSSASAAKLLASVRNVGIIAHVDSGKTTVTERMLFYAGLIRSCGEVHDGDTVMDFLPDEQARGITISSAAISFDWSGASVNLIDTPGHVDFGIEVERSLRVLDGAVVILDGVAGVQPQSLSVWQQAVRHGVPRIVFVNKMDREGASIERSVQSLRDRLGCDPLVMQLLSPLQEGSSSADASFDIIDLVRMERVQYPQYLRTPLSVPSNASPAKEKDIWDNAVHLRTQLIERAANLDSVLADVYLSAEDPVTSVSPESLRSAVRRITISGSGVPLFAGAAYRNIGVQPLLDAVKDYLPSPLDRPPVSARLVPSGKLMKKGSPDPQTNIGMPCSKDGPALGLVFKIVYHEQRGSVAFVRMYSGQIAAGQQVAVFSQQFLPSNALKRTDETSGTSAPPLPVVEHKERAHKVMKIAAQDLLPCESIQAGEFGAIIGLKHARTGDTVYAAVPGPTGNSKMYLPSLLRVPQPVFWAAVECESSAAESVLDSALEALCREDPSLLLQNDAETGQRLLCGMGELHLDIARSRLERDFHVPGLRFGKVHISYRETISASRSLEHSVAELMSRPVRFFIALHPKVAEGAEPADNGHLISKVSVDLISAPTNLPEKLREDVGDIFESAIASSLLRGPLLGYPVVGADVAISNVMLDDNLTNASRDTLEPLIRTAVAERMMKLLRSKDVHPRLLEPVMEVVVVTDNQNLGAVVSDLTGSRRACIKDIGFEGAECGGNDNSQNRVVVADVPLQCLVGYTTTLRSLTSGRASFTMEFSRYAICDRNSEQKVLLAERGFV</sequence>
<dbReference type="CDD" id="cd16262">
    <property type="entry name" value="EFG_III"/>
    <property type="match status" value="1"/>
</dbReference>
<evidence type="ECO:0000256" key="2">
    <source>
        <dbReference type="ARBA" id="ARBA00022917"/>
    </source>
</evidence>
<dbReference type="OrthoDB" id="198619at2759"/>
<dbReference type="InterPro" id="IPR053905">
    <property type="entry name" value="EF-G-like_DII"/>
</dbReference>
<dbReference type="CDD" id="cd01886">
    <property type="entry name" value="EF-G"/>
    <property type="match status" value="1"/>
</dbReference>
<dbReference type="PROSITE" id="PS00301">
    <property type="entry name" value="G_TR_1"/>
    <property type="match status" value="1"/>
</dbReference>
<dbReference type="Gene3D" id="3.30.70.240">
    <property type="match status" value="1"/>
</dbReference>
<comment type="caution">
    <text evidence="6">The sequence shown here is derived from an EMBL/GenBank/DDBJ whole genome shotgun (WGS) entry which is preliminary data.</text>
</comment>
<keyword evidence="7" id="KW-1185">Reference proteome</keyword>
<protein>
    <submittedName>
        <fullName evidence="6">Mitochondrial EF-G2 (RF2 ribosome-releasing factor 2)</fullName>
    </submittedName>
</protein>
<dbReference type="Gene3D" id="2.40.30.10">
    <property type="entry name" value="Translation factors"/>
    <property type="match status" value="1"/>
</dbReference>
<accession>A0A8K0AJN7</accession>
<keyword evidence="2" id="KW-0648">Protein biosynthesis</keyword>
<keyword evidence="1" id="KW-0547">Nucleotide-binding</keyword>
<keyword evidence="4" id="KW-0342">GTP-binding</keyword>
<dbReference type="GO" id="GO:0005759">
    <property type="term" value="C:mitochondrial matrix"/>
    <property type="evidence" value="ECO:0007669"/>
    <property type="project" value="UniProtKB-ARBA"/>
</dbReference>
<dbReference type="NCBIfam" id="TIGR00231">
    <property type="entry name" value="small_GTP"/>
    <property type="match status" value="1"/>
</dbReference>
<dbReference type="SUPFAM" id="SSF54980">
    <property type="entry name" value="EF-G C-terminal domain-like"/>
    <property type="match status" value="2"/>
</dbReference>
<dbReference type="PROSITE" id="PS51722">
    <property type="entry name" value="G_TR_2"/>
    <property type="match status" value="1"/>
</dbReference>
<evidence type="ECO:0000259" key="5">
    <source>
        <dbReference type="PROSITE" id="PS51722"/>
    </source>
</evidence>
<dbReference type="InterPro" id="IPR035647">
    <property type="entry name" value="EFG_III/V"/>
</dbReference>
<dbReference type="SUPFAM" id="SSF50447">
    <property type="entry name" value="Translation proteins"/>
    <property type="match status" value="1"/>
</dbReference>
<proteinExistence type="predicted"/>
<evidence type="ECO:0000256" key="1">
    <source>
        <dbReference type="ARBA" id="ARBA00022741"/>
    </source>
</evidence>
<dbReference type="Pfam" id="PF22042">
    <property type="entry name" value="EF-G_D2"/>
    <property type="match status" value="1"/>
</dbReference>
<dbReference type="GO" id="GO:0003924">
    <property type="term" value="F:GTPase activity"/>
    <property type="evidence" value="ECO:0007669"/>
    <property type="project" value="InterPro"/>
</dbReference>
<dbReference type="Gene3D" id="3.40.50.300">
    <property type="entry name" value="P-loop containing nucleotide triphosphate hydrolases"/>
    <property type="match status" value="1"/>
</dbReference>
<evidence type="ECO:0000313" key="6">
    <source>
        <dbReference type="EMBL" id="KAF0853099.1"/>
    </source>
</evidence>
<feature type="domain" description="Tr-type G" evidence="5">
    <location>
        <begin position="21"/>
        <end position="310"/>
    </location>
</feature>
<dbReference type="PANTHER" id="PTHR43261">
    <property type="entry name" value="TRANSLATION ELONGATION FACTOR G-RELATED"/>
    <property type="match status" value="1"/>
</dbReference>
<keyword evidence="3" id="KW-0496">Mitochondrion</keyword>
<dbReference type="InterPro" id="IPR000640">
    <property type="entry name" value="EFG_V-like"/>
</dbReference>
<dbReference type="InterPro" id="IPR035649">
    <property type="entry name" value="EFG_V"/>
</dbReference>
<dbReference type="InterPro" id="IPR005225">
    <property type="entry name" value="Small_GTP-bd"/>
</dbReference>
<dbReference type="FunFam" id="3.40.50.300:FF:000514">
    <property type="entry name" value="Ribosome-releasing factor 2, mitochondrial"/>
    <property type="match status" value="1"/>
</dbReference>
<evidence type="ECO:0000256" key="4">
    <source>
        <dbReference type="ARBA" id="ARBA00023134"/>
    </source>
</evidence>
<dbReference type="InterPro" id="IPR009000">
    <property type="entry name" value="Transl_B-barrel_sf"/>
</dbReference>
<dbReference type="InterPro" id="IPR027417">
    <property type="entry name" value="P-loop_NTPase"/>
</dbReference>
<gene>
    <name evidence="6" type="ORF">ANDGO_03135</name>
</gene>
<name>A0A8K0AJN7_ANDGO</name>